<protein>
    <recommendedName>
        <fullName evidence="3">Response regulatory domain-containing protein</fullName>
    </recommendedName>
</protein>
<name>A0A2A9D0Y9_9MICO</name>
<feature type="compositionally biased region" description="Low complexity" evidence="2">
    <location>
        <begin position="1"/>
        <end position="15"/>
    </location>
</feature>
<evidence type="ECO:0000259" key="3">
    <source>
        <dbReference type="PROSITE" id="PS50110"/>
    </source>
</evidence>
<proteinExistence type="predicted"/>
<dbReference type="GO" id="GO:0000160">
    <property type="term" value="P:phosphorelay signal transduction system"/>
    <property type="evidence" value="ECO:0007669"/>
    <property type="project" value="InterPro"/>
</dbReference>
<evidence type="ECO:0000256" key="2">
    <source>
        <dbReference type="SAM" id="MobiDB-lite"/>
    </source>
</evidence>
<keyword evidence="5" id="KW-1185">Reference proteome</keyword>
<dbReference type="AlphaFoldDB" id="A0A2A9D0Y9"/>
<reference evidence="4 5" key="1">
    <citation type="submission" date="2017-10" db="EMBL/GenBank/DDBJ databases">
        <title>Sequencing the genomes of 1000 actinobacteria strains.</title>
        <authorList>
            <person name="Klenk H.-P."/>
        </authorList>
    </citation>
    <scope>NUCLEOTIDE SEQUENCE [LARGE SCALE GENOMIC DNA]</scope>
    <source>
        <strain evidence="4 5">DSM 21801</strain>
    </source>
</reference>
<accession>A0A2A9D0Y9</accession>
<comment type="caution">
    <text evidence="4">The sequence shown here is derived from an EMBL/GenBank/DDBJ whole genome shotgun (WGS) entry which is preliminary data.</text>
</comment>
<organism evidence="4 5">
    <name type="scientific">Serinibacter salmoneus</name>
    <dbReference type="NCBI Taxonomy" id="556530"/>
    <lineage>
        <taxon>Bacteria</taxon>
        <taxon>Bacillati</taxon>
        <taxon>Actinomycetota</taxon>
        <taxon>Actinomycetes</taxon>
        <taxon>Micrococcales</taxon>
        <taxon>Beutenbergiaceae</taxon>
        <taxon>Serinibacter</taxon>
    </lineage>
</organism>
<feature type="region of interest" description="Disordered" evidence="2">
    <location>
        <begin position="1"/>
        <end position="21"/>
    </location>
</feature>
<gene>
    <name evidence="4" type="ORF">ATL40_1074</name>
</gene>
<dbReference type="PROSITE" id="PS50110">
    <property type="entry name" value="RESPONSE_REGULATORY"/>
    <property type="match status" value="1"/>
</dbReference>
<dbReference type="Proteomes" id="UP000224915">
    <property type="component" value="Unassembled WGS sequence"/>
</dbReference>
<evidence type="ECO:0000313" key="5">
    <source>
        <dbReference type="Proteomes" id="UP000224915"/>
    </source>
</evidence>
<evidence type="ECO:0000313" key="4">
    <source>
        <dbReference type="EMBL" id="PFG19510.1"/>
    </source>
</evidence>
<dbReference type="InterPro" id="IPR001789">
    <property type="entry name" value="Sig_transdc_resp-reg_receiver"/>
</dbReference>
<feature type="modified residue" description="4-aspartylphosphate" evidence="1">
    <location>
        <position position="80"/>
    </location>
</feature>
<keyword evidence="1" id="KW-0597">Phosphoprotein</keyword>
<evidence type="ECO:0000256" key="1">
    <source>
        <dbReference type="PROSITE-ProRule" id="PRU00169"/>
    </source>
</evidence>
<dbReference type="Gene3D" id="3.40.50.2300">
    <property type="match status" value="1"/>
</dbReference>
<dbReference type="RefSeq" id="WP_245866772.1">
    <property type="nucleotide sequence ID" value="NZ_PDJD01000001.1"/>
</dbReference>
<dbReference type="EMBL" id="PDJD01000001">
    <property type="protein sequence ID" value="PFG19510.1"/>
    <property type="molecule type" value="Genomic_DNA"/>
</dbReference>
<dbReference type="SUPFAM" id="SSF52172">
    <property type="entry name" value="CheY-like"/>
    <property type="match status" value="1"/>
</dbReference>
<dbReference type="InterPro" id="IPR011006">
    <property type="entry name" value="CheY-like_superfamily"/>
</dbReference>
<sequence length="149" mass="15906">MTAESTTTSQHTQSQVAQGDPTRARVVLYSDDVNTRRTVRRAIGRRASKDTPFLEWTEVATAAAMFEAVSAGGVDLLILDGETAKVGGFGLARQVKDEVFDAPQILLLVARPQDAWLAAWSHAEGSVPYPLDPMALAEAVAGLLREAAA</sequence>
<feature type="domain" description="Response regulatory" evidence="3">
    <location>
        <begin position="25"/>
        <end position="144"/>
    </location>
</feature>